<sequence length="133" mass="14558">MTTTVGFLAGGKCPNTAEGRVHRGDNQGGLVGSVPVIFAFQHAYYVARSGEQVRALVLPEAPVSSADTIQKGINTIPDKTNYCLTITELEPARYLVEVFERRPSGETKTYRQNVTTVHRDGRTFIDTVTSADR</sequence>
<dbReference type="eggNOG" id="ENOG5030XQN">
    <property type="taxonomic scope" value="Bacteria"/>
</dbReference>
<evidence type="ECO:0000313" key="3">
    <source>
        <dbReference type="Proteomes" id="UP000006820"/>
    </source>
</evidence>
<name>Q5YMG5_NOCFA</name>
<dbReference type="Proteomes" id="UP000006820">
    <property type="component" value="Plasmid pNF1"/>
</dbReference>
<feature type="domain" description="DUF8176" evidence="1">
    <location>
        <begin position="12"/>
        <end position="128"/>
    </location>
</feature>
<dbReference type="EMBL" id="AP006619">
    <property type="protein sequence ID" value="BAD60626.1"/>
    <property type="molecule type" value="Genomic_DNA"/>
</dbReference>
<proteinExistence type="predicted"/>
<evidence type="ECO:0000313" key="2">
    <source>
        <dbReference type="EMBL" id="BAD60626.1"/>
    </source>
</evidence>
<dbReference type="KEGG" id="nfa:PNF1_1010"/>
<reference evidence="2 3" key="1">
    <citation type="journal article" date="2004" name="Proc. Natl. Acad. Sci. U.S.A.">
        <title>The complete genomic sequence of Nocardia farcinica IFM 10152.</title>
        <authorList>
            <person name="Ishikawa J."/>
            <person name="Yamashita A."/>
            <person name="Mikami Y."/>
            <person name="Hoshino Y."/>
            <person name="Kurita H."/>
            <person name="Hotta K."/>
            <person name="Shiba T."/>
            <person name="Hattori M."/>
        </authorList>
    </citation>
    <scope>NUCLEOTIDE SEQUENCE [LARGE SCALE GENOMIC DNA]</scope>
    <source>
        <strain evidence="2 3">IFM 10152</strain>
        <plasmid evidence="3">Plasmid pNF1</plasmid>
    </source>
</reference>
<keyword evidence="3" id="KW-1185">Reference proteome</keyword>
<accession>Q5YMG5</accession>
<keyword evidence="2" id="KW-0614">Plasmid</keyword>
<protein>
    <recommendedName>
        <fullName evidence="1">DUF8176 domain-containing protein</fullName>
    </recommendedName>
</protein>
<geneLocation type="plasmid" evidence="2 3">
    <name>pNF1</name>
</geneLocation>
<organism evidence="2 3">
    <name type="scientific">Nocardia farcinica (strain IFM 10152)</name>
    <dbReference type="NCBI Taxonomy" id="247156"/>
    <lineage>
        <taxon>Bacteria</taxon>
        <taxon>Bacillati</taxon>
        <taxon>Actinomycetota</taxon>
        <taxon>Actinomycetes</taxon>
        <taxon>Mycobacteriales</taxon>
        <taxon>Nocardiaceae</taxon>
        <taxon>Nocardia</taxon>
    </lineage>
</organism>
<evidence type="ECO:0000259" key="1">
    <source>
        <dbReference type="Pfam" id="PF26527"/>
    </source>
</evidence>
<dbReference type="Pfam" id="PF26527">
    <property type="entry name" value="DUF8176"/>
    <property type="match status" value="1"/>
</dbReference>
<dbReference type="InterPro" id="IPR058489">
    <property type="entry name" value="DUF8176"/>
</dbReference>
<dbReference type="HOGENOM" id="CLU_1904553_0_0_11"/>
<dbReference type="AlphaFoldDB" id="Q5YMG5"/>
<gene>
    <name evidence="2" type="ordered locus">PNF1_1010</name>
</gene>